<dbReference type="GO" id="GO:0048255">
    <property type="term" value="P:mRNA stabilization"/>
    <property type="evidence" value="ECO:0007669"/>
    <property type="project" value="InterPro"/>
</dbReference>
<keyword evidence="6" id="KW-1185">Reference proteome</keyword>
<dbReference type="GO" id="GO:0005829">
    <property type="term" value="C:cytosol"/>
    <property type="evidence" value="ECO:0007669"/>
    <property type="project" value="TreeGrafter"/>
</dbReference>
<feature type="compositionally biased region" description="Low complexity" evidence="3">
    <location>
        <begin position="197"/>
        <end position="215"/>
    </location>
</feature>
<dbReference type="InterPro" id="IPR036388">
    <property type="entry name" value="WH-like_DNA-bd_sf"/>
</dbReference>
<dbReference type="InterPro" id="IPR006607">
    <property type="entry name" value="DM15"/>
</dbReference>
<protein>
    <submittedName>
        <fullName evidence="5">La-related protein 1A</fullName>
    </submittedName>
</protein>
<feature type="compositionally biased region" description="Gly residues" evidence="3">
    <location>
        <begin position="570"/>
        <end position="580"/>
    </location>
</feature>
<dbReference type="InterPro" id="IPR045180">
    <property type="entry name" value="La_dom_prot"/>
</dbReference>
<feature type="compositionally biased region" description="Polar residues" evidence="3">
    <location>
        <begin position="428"/>
        <end position="437"/>
    </location>
</feature>
<dbReference type="CDD" id="cd07323">
    <property type="entry name" value="LAM"/>
    <property type="match status" value="1"/>
</dbReference>
<organism evidence="5 6">
    <name type="scientific">Diplogelasinospora grovesii</name>
    <dbReference type="NCBI Taxonomy" id="303347"/>
    <lineage>
        <taxon>Eukaryota</taxon>
        <taxon>Fungi</taxon>
        <taxon>Dikarya</taxon>
        <taxon>Ascomycota</taxon>
        <taxon>Pezizomycotina</taxon>
        <taxon>Sordariomycetes</taxon>
        <taxon>Sordariomycetidae</taxon>
        <taxon>Sordariales</taxon>
        <taxon>Diplogelasinosporaceae</taxon>
        <taxon>Diplogelasinospora</taxon>
    </lineage>
</organism>
<feature type="compositionally biased region" description="Basic and acidic residues" evidence="3">
    <location>
        <begin position="264"/>
        <end position="273"/>
    </location>
</feature>
<dbReference type="Pfam" id="PF21071">
    <property type="entry name" value="LARP1_HEAT"/>
    <property type="match status" value="1"/>
</dbReference>
<name>A0AAN6NBT6_9PEZI</name>
<feature type="compositionally biased region" description="Basic and acidic residues" evidence="3">
    <location>
        <begin position="59"/>
        <end position="68"/>
    </location>
</feature>
<dbReference type="SMART" id="SM00715">
    <property type="entry name" value="LA"/>
    <property type="match status" value="1"/>
</dbReference>
<feature type="compositionally biased region" description="Basic and acidic residues" evidence="3">
    <location>
        <begin position="836"/>
        <end position="845"/>
    </location>
</feature>
<dbReference type="GO" id="GO:0045727">
    <property type="term" value="P:positive regulation of translation"/>
    <property type="evidence" value="ECO:0007669"/>
    <property type="project" value="TreeGrafter"/>
</dbReference>
<feature type="compositionally biased region" description="Polar residues" evidence="3">
    <location>
        <begin position="483"/>
        <end position="497"/>
    </location>
</feature>
<feature type="compositionally biased region" description="Polar residues" evidence="3">
    <location>
        <begin position="44"/>
        <end position="53"/>
    </location>
</feature>
<dbReference type="InterPro" id="IPR036390">
    <property type="entry name" value="WH_DNA-bd_sf"/>
</dbReference>
<dbReference type="PROSITE" id="PS50961">
    <property type="entry name" value="HTH_LA"/>
    <property type="match status" value="1"/>
</dbReference>
<feature type="compositionally biased region" description="Low complexity" evidence="3">
    <location>
        <begin position="404"/>
        <end position="416"/>
    </location>
</feature>
<evidence type="ECO:0000256" key="3">
    <source>
        <dbReference type="SAM" id="MobiDB-lite"/>
    </source>
</evidence>
<dbReference type="PANTHER" id="PTHR22792">
    <property type="entry name" value="LUPUS LA PROTEIN-RELATED"/>
    <property type="match status" value="1"/>
</dbReference>
<keyword evidence="1 2" id="KW-0694">RNA-binding</keyword>
<accession>A0AAN6NBT6</accession>
<dbReference type="EMBL" id="MU853779">
    <property type="protein sequence ID" value="KAK3941878.1"/>
    <property type="molecule type" value="Genomic_DNA"/>
</dbReference>
<feature type="compositionally biased region" description="Low complexity" evidence="3">
    <location>
        <begin position="15"/>
        <end position="27"/>
    </location>
</feature>
<feature type="compositionally biased region" description="Basic and acidic residues" evidence="3">
    <location>
        <begin position="147"/>
        <end position="168"/>
    </location>
</feature>
<feature type="region of interest" description="Disordered" evidence="3">
    <location>
        <begin position="1"/>
        <end position="592"/>
    </location>
</feature>
<feature type="compositionally biased region" description="Basic and acidic residues" evidence="3">
    <location>
        <begin position="295"/>
        <end position="310"/>
    </location>
</feature>
<feature type="compositionally biased region" description="Polar residues" evidence="3">
    <location>
        <begin position="525"/>
        <end position="556"/>
    </location>
</feature>
<dbReference type="InterPro" id="IPR006630">
    <property type="entry name" value="La_HTH"/>
</dbReference>
<evidence type="ECO:0000313" key="6">
    <source>
        <dbReference type="Proteomes" id="UP001303473"/>
    </source>
</evidence>
<dbReference type="GO" id="GO:0010494">
    <property type="term" value="C:cytoplasmic stress granule"/>
    <property type="evidence" value="ECO:0007669"/>
    <property type="project" value="TreeGrafter"/>
</dbReference>
<dbReference type="Gene3D" id="1.10.10.10">
    <property type="entry name" value="Winged helix-like DNA-binding domain superfamily/Winged helix DNA-binding domain"/>
    <property type="match status" value="1"/>
</dbReference>
<feature type="compositionally biased region" description="Polar residues" evidence="3">
    <location>
        <begin position="97"/>
        <end position="113"/>
    </location>
</feature>
<dbReference type="GO" id="GO:0000339">
    <property type="term" value="F:RNA cap binding"/>
    <property type="evidence" value="ECO:0007669"/>
    <property type="project" value="InterPro"/>
</dbReference>
<feature type="compositionally biased region" description="Low complexity" evidence="3">
    <location>
        <begin position="114"/>
        <end position="129"/>
    </location>
</feature>
<feature type="domain" description="HTH La-type RNA-binding" evidence="4">
    <location>
        <begin position="614"/>
        <end position="706"/>
    </location>
</feature>
<dbReference type="PANTHER" id="PTHR22792:SF132">
    <property type="entry name" value="LA-RELATED PROTEIN 1"/>
    <property type="match status" value="1"/>
</dbReference>
<dbReference type="SUPFAM" id="SSF46785">
    <property type="entry name" value="Winged helix' DNA-binding domain"/>
    <property type="match status" value="1"/>
</dbReference>
<evidence type="ECO:0000256" key="2">
    <source>
        <dbReference type="PROSITE-ProRule" id="PRU00332"/>
    </source>
</evidence>
<evidence type="ECO:0000259" key="4">
    <source>
        <dbReference type="PROSITE" id="PS50961"/>
    </source>
</evidence>
<reference evidence="6" key="1">
    <citation type="journal article" date="2023" name="Mol. Phylogenet. Evol.">
        <title>Genome-scale phylogeny and comparative genomics of the fungal order Sordariales.</title>
        <authorList>
            <person name="Hensen N."/>
            <person name="Bonometti L."/>
            <person name="Westerberg I."/>
            <person name="Brannstrom I.O."/>
            <person name="Guillou S."/>
            <person name="Cros-Aarteil S."/>
            <person name="Calhoun S."/>
            <person name="Haridas S."/>
            <person name="Kuo A."/>
            <person name="Mondo S."/>
            <person name="Pangilinan J."/>
            <person name="Riley R."/>
            <person name="LaButti K."/>
            <person name="Andreopoulos B."/>
            <person name="Lipzen A."/>
            <person name="Chen C."/>
            <person name="Yan M."/>
            <person name="Daum C."/>
            <person name="Ng V."/>
            <person name="Clum A."/>
            <person name="Steindorff A."/>
            <person name="Ohm R.A."/>
            <person name="Martin F."/>
            <person name="Silar P."/>
            <person name="Natvig D.O."/>
            <person name="Lalanne C."/>
            <person name="Gautier V."/>
            <person name="Ament-Velasquez S.L."/>
            <person name="Kruys A."/>
            <person name="Hutchinson M.I."/>
            <person name="Powell A.J."/>
            <person name="Barry K."/>
            <person name="Miller A.N."/>
            <person name="Grigoriev I.V."/>
            <person name="Debuchy R."/>
            <person name="Gladieux P."/>
            <person name="Hiltunen Thoren M."/>
            <person name="Johannesson H."/>
        </authorList>
    </citation>
    <scope>NUCLEOTIDE SEQUENCE [LARGE SCALE GENOMIC DNA]</scope>
    <source>
        <strain evidence="6">CBS 340.73</strain>
    </source>
</reference>
<evidence type="ECO:0000256" key="1">
    <source>
        <dbReference type="ARBA" id="ARBA00022884"/>
    </source>
</evidence>
<sequence length="1004" mass="107396">MSGSTFSYAQAAKGQTATQPSSQLSSSPAPPPSTSSQGKDDVPTSDTSVTAPSVASIDGETRDDDKIAQPDAELISTKQDSETVSAAGPAPSVVSGGEQTTKASQANDATTTERQQSQDAQSSRSASRTSRSKDSTDRKTRKGRRGRNSEKEGHNEQTQELEKEKEIPKPVLCEAPPPAVNPWARRIEAQQAKAKLAPAVTAVAGSGVAAAASGSKKQNSLEDVDSHSGMQNGAVNGDKTQRKSTDLSRGADQARKGTATKAGRPNDKDERHNGSWSPVADASSWPDPKSAAGEKMSRKGSNDRTERAEKDDQEDAGPRKPKWAKIDFVPTTVFQTQLPQRGLKPRGGARGGREAGTTRGAHSNGAAAIPPSVSSPTSDKPSSAGAPAGAAKGAESRAQEGNVASSASPSQPSNASKRVSIDGAPAQRKQSMSTTAEQSRDSAPEVSTPMNKKGTAGREGRSDSGQANGESGHALPRSVPQERATNAHATPVNNQQYPVREGRSERGRGGYRGRGGHGNGSGSHIQQNGYPSNGQYNMHASFPSRQNPAAQGSSAYGGQFPASYGQPPRGRGGNRGGSNQTGGRNNSNGAQYVAPRTPQVADFGMSPFSQPYFGQAYDHMVPIVKAQVEYYLSVENLCKDMYLRQRMDGQGFVPLDLIAGFHRMQEMTKGDMMLIRSACSLSDTIDFVMGDDNIERVRLREKWSTFVLPPHERNEEARNDGPKAWSFMPKQPVYPVASFGGPVGQLAYPAVPGFPEDQFYAPQYMNGVNGNHYEPVMMNGGNMNGVHYPQPETQLSAAAQEYTPSNTAPFTLDSMTNFSDAEVAKLVIIEVDPKDAEGDAKESQHHGMNGTVSKATDAPSVNGEFLVNGAEAGITWISESAGSASNQPKSGRPYLEIYKTAVELRNNAKAGETPKEMQALYKFWSGFLSRSFNAKVYEEFRSMALEDAKDARRCGLKYLLDFYEKLLNTASPKPWPQGRATPEIFQLHYQEALYTTERASATTI</sequence>
<evidence type="ECO:0000313" key="5">
    <source>
        <dbReference type="EMBL" id="KAK3941878.1"/>
    </source>
</evidence>
<proteinExistence type="predicted"/>
<dbReference type="AlphaFoldDB" id="A0AAN6NBT6"/>
<dbReference type="Proteomes" id="UP001303473">
    <property type="component" value="Unassembled WGS sequence"/>
</dbReference>
<gene>
    <name evidence="5" type="ORF">QBC46DRAFT_90082</name>
</gene>
<feature type="compositionally biased region" description="Low complexity" evidence="3">
    <location>
        <begin position="370"/>
        <end position="393"/>
    </location>
</feature>
<comment type="caution">
    <text evidence="5">The sequence shown here is derived from an EMBL/GenBank/DDBJ whole genome shotgun (WGS) entry which is preliminary data.</text>
</comment>
<feature type="region of interest" description="Disordered" evidence="3">
    <location>
        <begin position="836"/>
        <end position="855"/>
    </location>
</feature>
<dbReference type="Pfam" id="PF05383">
    <property type="entry name" value="La"/>
    <property type="match status" value="1"/>
</dbReference>